<dbReference type="EMBL" id="JAKLTR010000002">
    <property type="protein sequence ID" value="MCG2613600.1"/>
    <property type="molecule type" value="Genomic_DNA"/>
</dbReference>
<keyword evidence="2" id="KW-0812">Transmembrane</keyword>
<gene>
    <name evidence="3" type="ORF">LZZ85_04880</name>
</gene>
<accession>A0ABS9KMR2</accession>
<reference evidence="3" key="1">
    <citation type="submission" date="2022-01" db="EMBL/GenBank/DDBJ databases">
        <authorList>
            <person name="Jo J.-H."/>
            <person name="Im W.-T."/>
        </authorList>
    </citation>
    <scope>NUCLEOTIDE SEQUENCE</scope>
    <source>
        <strain evidence="3">NA20</strain>
    </source>
</reference>
<evidence type="ECO:0000313" key="3">
    <source>
        <dbReference type="EMBL" id="MCG2613600.1"/>
    </source>
</evidence>
<feature type="repeat" description="TPR" evidence="1">
    <location>
        <begin position="138"/>
        <end position="171"/>
    </location>
</feature>
<keyword evidence="2" id="KW-0472">Membrane</keyword>
<evidence type="ECO:0000256" key="1">
    <source>
        <dbReference type="PROSITE-ProRule" id="PRU00339"/>
    </source>
</evidence>
<organism evidence="3 4">
    <name type="scientific">Terrimonas ginsenosidimutans</name>
    <dbReference type="NCBI Taxonomy" id="2908004"/>
    <lineage>
        <taxon>Bacteria</taxon>
        <taxon>Pseudomonadati</taxon>
        <taxon>Bacteroidota</taxon>
        <taxon>Chitinophagia</taxon>
        <taxon>Chitinophagales</taxon>
        <taxon>Chitinophagaceae</taxon>
        <taxon>Terrimonas</taxon>
    </lineage>
</organism>
<protein>
    <submittedName>
        <fullName evidence="3">Tetratricopeptide repeat protein</fullName>
    </submittedName>
</protein>
<keyword evidence="4" id="KW-1185">Reference proteome</keyword>
<sequence length="229" mass="25459">MSDNIQATGVEKSEVAVAKAQDFWTRNSKVILAVGVGLLVGVAGYWGFKHFVTIPKEEKATEAMFKAEDYFRMDSTQKALNGDGQYPGFLKVISEYGSTKAGNLAHFYAGSCYLKLDDNQNAVKHLKDFSTDAKQIQQRAYKLLGDAYADLGQSKEALENYKKAAHHFEQDQTASAEALFMAAYLAGNVIKDQKEAVSLYTELKQKYPMTQQGFEADKYLALLGEYNVN</sequence>
<dbReference type="Pfam" id="PF13174">
    <property type="entry name" value="TPR_6"/>
    <property type="match status" value="2"/>
</dbReference>
<keyword evidence="1" id="KW-0802">TPR repeat</keyword>
<name>A0ABS9KMR2_9BACT</name>
<dbReference type="Gene3D" id="1.25.40.10">
    <property type="entry name" value="Tetratricopeptide repeat domain"/>
    <property type="match status" value="2"/>
</dbReference>
<dbReference type="SUPFAM" id="SSF48452">
    <property type="entry name" value="TPR-like"/>
    <property type="match status" value="1"/>
</dbReference>
<feature type="transmembrane region" description="Helical" evidence="2">
    <location>
        <begin position="30"/>
        <end position="48"/>
    </location>
</feature>
<dbReference type="Proteomes" id="UP001165367">
    <property type="component" value="Unassembled WGS sequence"/>
</dbReference>
<evidence type="ECO:0000313" key="4">
    <source>
        <dbReference type="Proteomes" id="UP001165367"/>
    </source>
</evidence>
<dbReference type="InterPro" id="IPR011990">
    <property type="entry name" value="TPR-like_helical_dom_sf"/>
</dbReference>
<keyword evidence="2" id="KW-1133">Transmembrane helix</keyword>
<dbReference type="InterPro" id="IPR019734">
    <property type="entry name" value="TPR_rpt"/>
</dbReference>
<proteinExistence type="predicted"/>
<comment type="caution">
    <text evidence="3">The sequence shown here is derived from an EMBL/GenBank/DDBJ whole genome shotgun (WGS) entry which is preliminary data.</text>
</comment>
<dbReference type="RefSeq" id="WP_237869048.1">
    <property type="nucleotide sequence ID" value="NZ_JAKLTR010000002.1"/>
</dbReference>
<dbReference type="PROSITE" id="PS50005">
    <property type="entry name" value="TPR"/>
    <property type="match status" value="1"/>
</dbReference>
<evidence type="ECO:0000256" key="2">
    <source>
        <dbReference type="SAM" id="Phobius"/>
    </source>
</evidence>